<gene>
    <name evidence="1" type="ORF">BpHYR1_052342</name>
</gene>
<dbReference type="EMBL" id="REGN01010825">
    <property type="protein sequence ID" value="RMZ98350.1"/>
    <property type="molecule type" value="Genomic_DNA"/>
</dbReference>
<dbReference type="Proteomes" id="UP000276133">
    <property type="component" value="Unassembled WGS sequence"/>
</dbReference>
<evidence type="ECO:0000313" key="1">
    <source>
        <dbReference type="EMBL" id="RMZ98350.1"/>
    </source>
</evidence>
<dbReference type="AlphaFoldDB" id="A0A3M7PI21"/>
<organism evidence="1 2">
    <name type="scientific">Brachionus plicatilis</name>
    <name type="common">Marine rotifer</name>
    <name type="synonym">Brachionus muelleri</name>
    <dbReference type="NCBI Taxonomy" id="10195"/>
    <lineage>
        <taxon>Eukaryota</taxon>
        <taxon>Metazoa</taxon>
        <taxon>Spiralia</taxon>
        <taxon>Gnathifera</taxon>
        <taxon>Rotifera</taxon>
        <taxon>Eurotatoria</taxon>
        <taxon>Monogononta</taxon>
        <taxon>Pseudotrocha</taxon>
        <taxon>Ploima</taxon>
        <taxon>Brachionidae</taxon>
        <taxon>Brachionus</taxon>
    </lineage>
</organism>
<evidence type="ECO:0000313" key="2">
    <source>
        <dbReference type="Proteomes" id="UP000276133"/>
    </source>
</evidence>
<comment type="caution">
    <text evidence="1">The sequence shown here is derived from an EMBL/GenBank/DDBJ whole genome shotgun (WGS) entry which is preliminary data.</text>
</comment>
<accession>A0A3M7PI21</accession>
<name>A0A3M7PI21_BRAPC</name>
<reference evidence="1 2" key="1">
    <citation type="journal article" date="2018" name="Sci. Rep.">
        <title>Genomic signatures of local adaptation to the degree of environmental predictability in rotifers.</title>
        <authorList>
            <person name="Franch-Gras L."/>
            <person name="Hahn C."/>
            <person name="Garcia-Roger E.M."/>
            <person name="Carmona M.J."/>
            <person name="Serra M."/>
            <person name="Gomez A."/>
        </authorList>
    </citation>
    <scope>NUCLEOTIDE SEQUENCE [LARGE SCALE GENOMIC DNA]</scope>
    <source>
        <strain evidence="1">HYR1</strain>
    </source>
</reference>
<keyword evidence="2" id="KW-1185">Reference proteome</keyword>
<protein>
    <submittedName>
        <fullName evidence="1">Uncharacterized protein</fullName>
    </submittedName>
</protein>
<sequence length="191" mass="22724">MLEKLTIHLEQSNKYKNFNLIKPHIPFDLLMARSCGYEFYKVLRNVIQNIFKCHHNGKGLKKISSKYGLPRKFLLKSTSTHRISEKVVFKGERSTVPFLLFVLLKVDDDTKKNLTNKLKLEMSNKNLTPSDYIRFLRIRFDHSLSFKNQLQGIQNCAIKGTKWKLHFYHHHFIYFKYHESFSSSQIKQINK</sequence>
<proteinExistence type="predicted"/>